<evidence type="ECO:0000256" key="10">
    <source>
        <dbReference type="ARBA" id="ARBA00023146"/>
    </source>
</evidence>
<evidence type="ECO:0000256" key="2">
    <source>
        <dbReference type="ARBA" id="ARBA00008258"/>
    </source>
</evidence>
<dbReference type="PANTHER" id="PTHR45765">
    <property type="entry name" value="METHIONINE--TRNA LIGASE"/>
    <property type="match status" value="1"/>
</dbReference>
<dbReference type="Proteomes" id="UP000289537">
    <property type="component" value="Chromosome"/>
</dbReference>
<comment type="function">
    <text evidence="1">Is required not only for elongation of protein synthesis but also for the initiation of all mRNA translation through initiator tRNA(fMet) aminoacylation.</text>
</comment>
<evidence type="ECO:0000256" key="5">
    <source>
        <dbReference type="ARBA" id="ARBA00022490"/>
    </source>
</evidence>
<name>A0A2Z5T823_9GAMM</name>
<keyword evidence="7 13" id="KW-0547">Nucleotide-binding</keyword>
<dbReference type="EC" id="6.1.1.10" evidence="3"/>
<gene>
    <name evidence="15" type="primary">metG</name>
    <name evidence="15" type="ORF">NARRFE1_02210</name>
</gene>
<dbReference type="OrthoDB" id="9810191at2"/>
<keyword evidence="8 13" id="KW-0067">ATP-binding</keyword>
<evidence type="ECO:0000256" key="8">
    <source>
        <dbReference type="ARBA" id="ARBA00022840"/>
    </source>
</evidence>
<dbReference type="SUPFAM" id="SSF52374">
    <property type="entry name" value="Nucleotidylyl transferase"/>
    <property type="match status" value="1"/>
</dbReference>
<dbReference type="InterPro" id="IPR015413">
    <property type="entry name" value="Methionyl/Leucyl_tRNA_Synth"/>
</dbReference>
<keyword evidence="16" id="KW-1185">Reference proteome</keyword>
<dbReference type="PRINTS" id="PR01041">
    <property type="entry name" value="TRNASYNTHMET"/>
</dbReference>
<dbReference type="PROSITE" id="PS00178">
    <property type="entry name" value="AA_TRNA_LIGASE_I"/>
    <property type="match status" value="1"/>
</dbReference>
<dbReference type="KEGG" id="eor:NARRFE1_02210"/>
<evidence type="ECO:0000256" key="13">
    <source>
        <dbReference type="RuleBase" id="RU363039"/>
    </source>
</evidence>
<dbReference type="InterPro" id="IPR033911">
    <property type="entry name" value="MetRS_core"/>
</dbReference>
<evidence type="ECO:0000313" key="15">
    <source>
        <dbReference type="EMBL" id="BBA85155.1"/>
    </source>
</evidence>
<dbReference type="GO" id="GO:0006431">
    <property type="term" value="P:methionyl-tRNA aminoacylation"/>
    <property type="evidence" value="ECO:0007669"/>
    <property type="project" value="InterPro"/>
</dbReference>
<dbReference type="InterPro" id="IPR014758">
    <property type="entry name" value="Met-tRNA_synth"/>
</dbReference>
<reference evidence="15 16" key="1">
    <citation type="journal article" date="2017" name="Proc. Natl. Acad. Sci. U.S.A.">
        <title>Small genome symbiont underlies cuticle hardness in beetles.</title>
        <authorList>
            <person name="Anbutsu H."/>
            <person name="Moriyama M."/>
            <person name="Nikoh N."/>
            <person name="Hosokawa T."/>
            <person name="Futahashi R."/>
            <person name="Tanahashi M."/>
            <person name="Meng X.Y."/>
            <person name="Kuriwada T."/>
            <person name="Mori N."/>
            <person name="Oshima K."/>
            <person name="Hattori M."/>
            <person name="Fujie M."/>
            <person name="Satoh N."/>
            <person name="Maeda T."/>
            <person name="Shigenobu S."/>
            <person name="Koga R."/>
            <person name="Fukatsu T."/>
        </authorList>
    </citation>
    <scope>NUCLEOTIDE SEQUENCE [LARGE SCALE GENOMIC DNA]</scope>
    <source>
        <strain evidence="15">NARRFE1</strain>
    </source>
</reference>
<dbReference type="GO" id="GO:0004825">
    <property type="term" value="F:methionine-tRNA ligase activity"/>
    <property type="evidence" value="ECO:0007669"/>
    <property type="project" value="UniProtKB-EC"/>
</dbReference>
<evidence type="ECO:0000256" key="1">
    <source>
        <dbReference type="ARBA" id="ARBA00003314"/>
    </source>
</evidence>
<organism evidence="15 16">
    <name type="scientific">endosymbiont of Rhynchophorus ferrugineus</name>
    <dbReference type="NCBI Taxonomy" id="1972133"/>
    <lineage>
        <taxon>Bacteria</taxon>
        <taxon>Pseudomonadati</taxon>
        <taxon>Pseudomonadota</taxon>
        <taxon>Gammaproteobacteria</taxon>
        <taxon>Candidatus Nardonella</taxon>
    </lineage>
</organism>
<dbReference type="AlphaFoldDB" id="A0A2Z5T823"/>
<evidence type="ECO:0000256" key="9">
    <source>
        <dbReference type="ARBA" id="ARBA00022917"/>
    </source>
</evidence>
<proteinExistence type="inferred from homology"/>
<dbReference type="SUPFAM" id="SSF47323">
    <property type="entry name" value="Anticodon-binding domain of a subclass of class I aminoacyl-tRNA synthetases"/>
    <property type="match status" value="1"/>
</dbReference>
<dbReference type="InterPro" id="IPR001412">
    <property type="entry name" value="aa-tRNA-synth_I_CS"/>
</dbReference>
<dbReference type="NCBIfam" id="TIGR00398">
    <property type="entry name" value="metG"/>
    <property type="match status" value="1"/>
</dbReference>
<dbReference type="InterPro" id="IPR014729">
    <property type="entry name" value="Rossmann-like_a/b/a_fold"/>
</dbReference>
<dbReference type="Gene3D" id="3.40.50.620">
    <property type="entry name" value="HUPs"/>
    <property type="match status" value="1"/>
</dbReference>
<evidence type="ECO:0000256" key="4">
    <source>
        <dbReference type="ARBA" id="ARBA00018753"/>
    </source>
</evidence>
<dbReference type="Gene3D" id="2.20.28.20">
    <property type="entry name" value="Methionyl-tRNA synthetase, Zn-domain"/>
    <property type="match status" value="1"/>
</dbReference>
<evidence type="ECO:0000256" key="11">
    <source>
        <dbReference type="ARBA" id="ARBA00030904"/>
    </source>
</evidence>
<dbReference type="PANTHER" id="PTHR45765:SF1">
    <property type="entry name" value="METHIONINE--TRNA LIGASE, CYTOPLASMIC"/>
    <property type="match status" value="1"/>
</dbReference>
<feature type="domain" description="Methionyl/Leucyl tRNA synthetase" evidence="14">
    <location>
        <begin position="9"/>
        <end position="397"/>
    </location>
</feature>
<sequence length="537" mass="64874">MNLFKDNKILVTCALPYSNGPIHIGHLLEHIQADIWVRYKKYNFYDVKFICSDDSHGTSILLKSNNLKINPKKLISDIYVDHKKDLKKFNINYNIYYSTHSLENMFFLNNIYNILLKKKLIFKKNVYQFYDKYYSVFLSDRLFVSNCKVCLSKLENNNYCVLCNNYYRNYDIINPISLLSNKKPILKKTEHLFFKLNEYKEFLKEKILNIIFQKEVLNKIYKVFDNDLELWDISRDKLYFGFKIPNEKNKYFCVWFDAIIGYISTFYKLCKVNNLNFFEYWNEFSNCKLYQFIGKDIVYFHSIFWLSILKSINFRIPNKLIVHGHITINNNKMSKSLNNYITAKDYINKNIDTDFLRYFYASKLSNNINDIDFNTKEFIYKVNNVLINKILNIPNRVVNFLYFYFNGFLSSSDIEDINLYNIFLSKHTYINLYYNNFEYNLVIKIVEELSDLLNKYISDREPWNKINNKKKLHDICTMVINLFKILFIYLRPILPNISKKVEFFLGIKLDIKFIYIYLFNIKINKYFITKKILDIKF</sequence>
<dbReference type="InterPro" id="IPR009080">
    <property type="entry name" value="tRNAsynth_Ia_anticodon-bd"/>
</dbReference>
<dbReference type="Pfam" id="PF09334">
    <property type="entry name" value="tRNA-synt_1g"/>
    <property type="match status" value="1"/>
</dbReference>
<dbReference type="InterPro" id="IPR023458">
    <property type="entry name" value="Met-tRNA_ligase_1"/>
</dbReference>
<dbReference type="Gene3D" id="1.10.730.10">
    <property type="entry name" value="Isoleucyl-tRNA Synthetase, Domain 1"/>
    <property type="match status" value="1"/>
</dbReference>
<keyword evidence="10 13" id="KW-0030">Aminoacyl-tRNA synthetase</keyword>
<dbReference type="GO" id="GO:0005829">
    <property type="term" value="C:cytosol"/>
    <property type="evidence" value="ECO:0007669"/>
    <property type="project" value="TreeGrafter"/>
</dbReference>
<dbReference type="InterPro" id="IPR029038">
    <property type="entry name" value="MetRS_Zn"/>
</dbReference>
<comment type="catalytic activity">
    <reaction evidence="12">
        <text>tRNA(Met) + L-methionine + ATP = L-methionyl-tRNA(Met) + AMP + diphosphate</text>
        <dbReference type="Rhea" id="RHEA:13481"/>
        <dbReference type="Rhea" id="RHEA-COMP:9667"/>
        <dbReference type="Rhea" id="RHEA-COMP:9698"/>
        <dbReference type="ChEBI" id="CHEBI:30616"/>
        <dbReference type="ChEBI" id="CHEBI:33019"/>
        <dbReference type="ChEBI" id="CHEBI:57844"/>
        <dbReference type="ChEBI" id="CHEBI:78442"/>
        <dbReference type="ChEBI" id="CHEBI:78530"/>
        <dbReference type="ChEBI" id="CHEBI:456215"/>
        <dbReference type="EC" id="6.1.1.10"/>
    </reaction>
</comment>
<evidence type="ECO:0000256" key="7">
    <source>
        <dbReference type="ARBA" id="ARBA00022741"/>
    </source>
</evidence>
<dbReference type="GO" id="GO:0005524">
    <property type="term" value="F:ATP binding"/>
    <property type="evidence" value="ECO:0007669"/>
    <property type="project" value="UniProtKB-KW"/>
</dbReference>
<comment type="similarity">
    <text evidence="2">Belongs to the class-I aminoacyl-tRNA synthetase family. MetG type 1 subfamily.</text>
</comment>
<dbReference type="EMBL" id="AP018161">
    <property type="protein sequence ID" value="BBA85155.1"/>
    <property type="molecule type" value="Genomic_DNA"/>
</dbReference>
<keyword evidence="9 13" id="KW-0648">Protein biosynthesis</keyword>
<evidence type="ECO:0000259" key="14">
    <source>
        <dbReference type="Pfam" id="PF09334"/>
    </source>
</evidence>
<accession>A0A2Z5T823</accession>
<evidence type="ECO:0000256" key="6">
    <source>
        <dbReference type="ARBA" id="ARBA00022598"/>
    </source>
</evidence>
<evidence type="ECO:0000256" key="12">
    <source>
        <dbReference type="ARBA" id="ARBA00047364"/>
    </source>
</evidence>
<keyword evidence="5" id="KW-0963">Cytoplasm</keyword>
<evidence type="ECO:0000256" key="3">
    <source>
        <dbReference type="ARBA" id="ARBA00012838"/>
    </source>
</evidence>
<protein>
    <recommendedName>
        <fullName evidence="4">Methionine--tRNA ligase</fullName>
        <ecNumber evidence="3">6.1.1.10</ecNumber>
    </recommendedName>
    <alternativeName>
        <fullName evidence="11">Methionyl-tRNA synthetase</fullName>
    </alternativeName>
</protein>
<keyword evidence="6 13" id="KW-0436">Ligase</keyword>
<evidence type="ECO:0000313" key="16">
    <source>
        <dbReference type="Proteomes" id="UP000289537"/>
    </source>
</evidence>